<dbReference type="EMBL" id="JAPZBU010000001">
    <property type="protein sequence ID" value="KAJ5415029.1"/>
    <property type="molecule type" value="Genomic_DNA"/>
</dbReference>
<dbReference type="RefSeq" id="XP_056494875.1">
    <property type="nucleotide sequence ID" value="XM_056624774.1"/>
</dbReference>
<dbReference type="GeneID" id="81363754"/>
<gene>
    <name evidence="1" type="ORF">N7509_000127</name>
</gene>
<evidence type="ECO:0000313" key="2">
    <source>
        <dbReference type="Proteomes" id="UP001147747"/>
    </source>
</evidence>
<organism evidence="1 2">
    <name type="scientific">Penicillium cosmopolitanum</name>
    <dbReference type="NCBI Taxonomy" id="1131564"/>
    <lineage>
        <taxon>Eukaryota</taxon>
        <taxon>Fungi</taxon>
        <taxon>Dikarya</taxon>
        <taxon>Ascomycota</taxon>
        <taxon>Pezizomycotina</taxon>
        <taxon>Eurotiomycetes</taxon>
        <taxon>Eurotiomycetidae</taxon>
        <taxon>Eurotiales</taxon>
        <taxon>Aspergillaceae</taxon>
        <taxon>Penicillium</taxon>
    </lineage>
</organism>
<proteinExistence type="predicted"/>
<dbReference type="OrthoDB" id="4363549at2759"/>
<evidence type="ECO:0000313" key="1">
    <source>
        <dbReference type="EMBL" id="KAJ5415029.1"/>
    </source>
</evidence>
<accession>A0A9W9WCP5</accession>
<reference evidence="1" key="2">
    <citation type="journal article" date="2023" name="IMA Fungus">
        <title>Comparative genomic study of the Penicillium genus elucidates a diverse pangenome and 15 lateral gene transfer events.</title>
        <authorList>
            <person name="Petersen C."/>
            <person name="Sorensen T."/>
            <person name="Nielsen M.R."/>
            <person name="Sondergaard T.E."/>
            <person name="Sorensen J.L."/>
            <person name="Fitzpatrick D.A."/>
            <person name="Frisvad J.C."/>
            <person name="Nielsen K.L."/>
        </authorList>
    </citation>
    <scope>NUCLEOTIDE SEQUENCE</scope>
    <source>
        <strain evidence="1">IBT 29677</strain>
    </source>
</reference>
<dbReference type="Proteomes" id="UP001147747">
    <property type="component" value="Unassembled WGS sequence"/>
</dbReference>
<dbReference type="AlphaFoldDB" id="A0A9W9WCP5"/>
<name>A0A9W9WCP5_9EURO</name>
<sequence>MIAILDRGLDPQDRMNISYTLFWLTQVWKSSISDQTIKNCFKKSTLIRSEDETKAIPDEIEAGFQLIPEPGLTSEVQALYNEAVEKLGHDDIIPFDQFLNPIEEDIIYEDETDGQDIYCDIESSEAQDIEENGPPPEVLSNSDIMGHLQDILLWVGSKEKSTSDHIRQVESLISEFGRIQVEEKRQVTLEDMGWKPK</sequence>
<keyword evidence="2" id="KW-1185">Reference proteome</keyword>
<reference evidence="1" key="1">
    <citation type="submission" date="2022-12" db="EMBL/GenBank/DDBJ databases">
        <authorList>
            <person name="Petersen C."/>
        </authorList>
    </citation>
    <scope>NUCLEOTIDE SEQUENCE</scope>
    <source>
        <strain evidence="1">IBT 29677</strain>
    </source>
</reference>
<comment type="caution">
    <text evidence="1">The sequence shown here is derived from an EMBL/GenBank/DDBJ whole genome shotgun (WGS) entry which is preliminary data.</text>
</comment>
<protein>
    <submittedName>
        <fullName evidence="1">Uncharacterized protein</fullName>
    </submittedName>
</protein>